<dbReference type="Proteomes" id="UP000505020">
    <property type="component" value="Chromosome"/>
</dbReference>
<keyword evidence="1" id="KW-1133">Transmembrane helix</keyword>
<reference evidence="2 3" key="1">
    <citation type="submission" date="2020-05" db="EMBL/GenBank/DDBJ databases">
        <title>Halorubrum RHB-C sp.nov., an extremely halophilic archaeon isolated from solar salt farm.</title>
        <authorList>
            <person name="Ho H."/>
            <person name="Danganan R.E."/>
            <person name="Dedeles G.R."/>
            <person name="Kim S.-G."/>
        </authorList>
    </citation>
    <scope>NUCLEOTIDE SEQUENCE [LARGE SCALE GENOMIC DNA]</scope>
    <source>
        <strain evidence="2 3">RHB-C</strain>
    </source>
</reference>
<sequence length="77" mass="9195">MTDSIHELFADLRRGYRAEWEARTTYGKLLFPAWAAWQAFELAFLFVFLGGLALFKRVVDRMEHYGREPLFEVYEDE</sequence>
<proteinExistence type="predicted"/>
<keyword evidence="1" id="KW-0812">Transmembrane</keyword>
<keyword evidence="1" id="KW-0472">Membrane</keyword>
<dbReference type="EMBL" id="CP053941">
    <property type="protein sequence ID" value="QKG91678.1"/>
    <property type="molecule type" value="Genomic_DNA"/>
</dbReference>
<organism evidence="2 3">
    <name type="scientific">Halorubrum salinarum</name>
    <dbReference type="NCBI Taxonomy" id="2739057"/>
    <lineage>
        <taxon>Archaea</taxon>
        <taxon>Methanobacteriati</taxon>
        <taxon>Methanobacteriota</taxon>
        <taxon>Stenosarchaea group</taxon>
        <taxon>Halobacteria</taxon>
        <taxon>Halobacteriales</taxon>
        <taxon>Haloferacaceae</taxon>
        <taxon>Halorubrum</taxon>
    </lineage>
</organism>
<feature type="transmembrane region" description="Helical" evidence="1">
    <location>
        <begin position="34"/>
        <end position="55"/>
    </location>
</feature>
<gene>
    <name evidence="2" type="ORF">HPS36_02015</name>
</gene>
<dbReference type="AlphaFoldDB" id="A0A7D4C4D8"/>
<keyword evidence="3" id="KW-1185">Reference proteome</keyword>
<name>A0A7D4C4D8_9EURY</name>
<dbReference type="GeneID" id="55593739"/>
<protein>
    <submittedName>
        <fullName evidence="2">Uncharacterized protein</fullName>
    </submittedName>
</protein>
<dbReference type="KEGG" id="hsai:HPS36_02015"/>
<dbReference type="RefSeq" id="WP_173228316.1">
    <property type="nucleotide sequence ID" value="NZ_CP053941.1"/>
</dbReference>
<evidence type="ECO:0000256" key="1">
    <source>
        <dbReference type="SAM" id="Phobius"/>
    </source>
</evidence>
<accession>A0A7D4C4D8</accession>
<evidence type="ECO:0000313" key="2">
    <source>
        <dbReference type="EMBL" id="QKG91678.1"/>
    </source>
</evidence>
<evidence type="ECO:0000313" key="3">
    <source>
        <dbReference type="Proteomes" id="UP000505020"/>
    </source>
</evidence>